<comment type="caution">
    <text evidence="1">The sequence shown here is derived from an EMBL/GenBank/DDBJ whole genome shotgun (WGS) entry which is preliminary data.</text>
</comment>
<gene>
    <name evidence="1" type="ORF">NX782_09260</name>
</gene>
<keyword evidence="2" id="KW-1185">Reference proteome</keyword>
<name>A0ABT2A5D6_9BURK</name>
<evidence type="ECO:0000313" key="2">
    <source>
        <dbReference type="Proteomes" id="UP001205560"/>
    </source>
</evidence>
<sequence length="204" mass="22264">MLTPGTTLLKVHSPGGSSEEGILLGRIIHARHLDLEIDRGCGSSCANYMFPAARHKTIPPGAVLAYHGTMYLTDLAGEKNLREQLTAGGIPPAEVEKQVPGLLANNKRIAKMESEFTAEIGVNPQFYRDFRTVAEQGDALEAQYKAQQPDFLWWPSARRLAQCYGIRDVNDQGRPAQLDSVGHFLEAKRNLLLVGDQALPACAG</sequence>
<organism evidence="1 2">
    <name type="scientific">Massilia norwichensis</name>
    <dbReference type="NCBI Taxonomy" id="1442366"/>
    <lineage>
        <taxon>Bacteria</taxon>
        <taxon>Pseudomonadati</taxon>
        <taxon>Pseudomonadota</taxon>
        <taxon>Betaproteobacteria</taxon>
        <taxon>Burkholderiales</taxon>
        <taxon>Oxalobacteraceae</taxon>
        <taxon>Telluria group</taxon>
        <taxon>Massilia</taxon>
    </lineage>
</organism>
<dbReference type="RefSeq" id="WP_258845156.1">
    <property type="nucleotide sequence ID" value="NZ_JANUGX010000008.1"/>
</dbReference>
<proteinExistence type="predicted"/>
<dbReference type="Proteomes" id="UP001205560">
    <property type="component" value="Unassembled WGS sequence"/>
</dbReference>
<evidence type="ECO:0000313" key="1">
    <source>
        <dbReference type="EMBL" id="MCS0589394.1"/>
    </source>
</evidence>
<dbReference type="EMBL" id="JANUGX010000008">
    <property type="protein sequence ID" value="MCS0589394.1"/>
    <property type="molecule type" value="Genomic_DNA"/>
</dbReference>
<protein>
    <submittedName>
        <fullName evidence="1">Uncharacterized protein</fullName>
    </submittedName>
</protein>
<reference evidence="1 2" key="1">
    <citation type="submission" date="2022-08" db="EMBL/GenBank/DDBJ databases">
        <title>Reclassification of Massilia species as members of the genera Telluria, Duganella, Pseudoduganella, Mokoshia gen. nov. and Zemynaea gen. nov. using orthogonal and non-orthogonal genome-based approaches.</title>
        <authorList>
            <person name="Bowman J.P."/>
        </authorList>
    </citation>
    <scope>NUCLEOTIDE SEQUENCE [LARGE SCALE GENOMIC DNA]</scope>
    <source>
        <strain evidence="1 2">LMG 28164</strain>
    </source>
</reference>
<accession>A0ABT2A5D6</accession>